<evidence type="ECO:0000313" key="6">
    <source>
        <dbReference type="Proteomes" id="UP000500791"/>
    </source>
</evidence>
<dbReference type="Pfam" id="PF00501">
    <property type="entry name" value="AMP-binding"/>
    <property type="match status" value="1"/>
</dbReference>
<dbReference type="PANTHER" id="PTHR43352:SF1">
    <property type="entry name" value="ANTHRANILATE--COA LIGASE"/>
    <property type="match status" value="1"/>
</dbReference>
<feature type="region of interest" description="Disordered" evidence="2">
    <location>
        <begin position="473"/>
        <end position="500"/>
    </location>
</feature>
<dbReference type="PANTHER" id="PTHR43352">
    <property type="entry name" value="ACETYL-COA SYNTHETASE"/>
    <property type="match status" value="1"/>
</dbReference>
<dbReference type="AlphaFoldDB" id="A0A6G7VM29"/>
<dbReference type="PROSITE" id="PS00455">
    <property type="entry name" value="AMP_BINDING"/>
    <property type="match status" value="1"/>
</dbReference>
<dbReference type="RefSeq" id="WP_166191374.1">
    <property type="nucleotide sequence ID" value="NZ_CP049811.1"/>
</dbReference>
<dbReference type="GO" id="GO:0016878">
    <property type="term" value="F:acid-thiol ligase activity"/>
    <property type="evidence" value="ECO:0007669"/>
    <property type="project" value="TreeGrafter"/>
</dbReference>
<dbReference type="InterPro" id="IPR020845">
    <property type="entry name" value="AMP-binding_CS"/>
</dbReference>
<protein>
    <submittedName>
        <fullName evidence="5">Acyl--CoA ligase</fullName>
    </submittedName>
</protein>
<dbReference type="SUPFAM" id="SSF56801">
    <property type="entry name" value="Acetyl-CoA synthetase-like"/>
    <property type="match status" value="1"/>
</dbReference>
<name>A0A6G7VM29_9RHOB</name>
<evidence type="ECO:0000313" key="5">
    <source>
        <dbReference type="EMBL" id="QIK41153.1"/>
    </source>
</evidence>
<gene>
    <name evidence="5" type="ORF">G8E03_10460</name>
</gene>
<dbReference type="Pfam" id="PF13193">
    <property type="entry name" value="AMP-binding_C"/>
    <property type="match status" value="1"/>
</dbReference>
<dbReference type="Gene3D" id="3.40.50.12780">
    <property type="entry name" value="N-terminal domain of ligase-like"/>
    <property type="match status" value="1"/>
</dbReference>
<sequence>MLSIHQDTPPPCPDRFNMAEYVMQAGRSTPQRTALEVIGSPGEVLERWSFAQLDATIAAVAGGLVAQGLQPGQRVGLRLGNTMDFPLVFFGAQRLGAVPIAISSQLGVKELGPLLALTRPDMIVRDPALDLPQTDAVVVDDLAALRDHAPAPLFDTAADDPAYIVFTSGSSGTAKAVIHAHRAAHARQMMWPGWYELEPTDRVLHAGAFNWTFTLGTGLTDPWAAGAQALIHVGEAGPDTHRALIAAHRPTLFAAVPGIFRRILKSDADLKSAFQGLRHALCAGETLPASLRAEWRDRTGTELHEAFGMSEISTFISSSPSRPAPVGTIGWVQDGRQVAVLGADQPVPRGTPGELSVHRSEPGLMLGYLNGEPLPEWFRTGDQVVMEESGAVRYLGRLDDLMTANGYRVSPLEVEAAMLTCTGVREVGVCEVSPKPGVRIIAAFYTGSADPAEVMAELAGSLATYKMPKHIQPIPDLPRGPTGKVKRSALPDLYIAEERS</sequence>
<dbReference type="InterPro" id="IPR000873">
    <property type="entry name" value="AMP-dep_synth/lig_dom"/>
</dbReference>
<dbReference type="KEGG" id="mon:G8E03_10460"/>
<dbReference type="Proteomes" id="UP000500791">
    <property type="component" value="Chromosome"/>
</dbReference>
<evidence type="ECO:0000259" key="4">
    <source>
        <dbReference type="Pfam" id="PF13193"/>
    </source>
</evidence>
<dbReference type="InterPro" id="IPR045851">
    <property type="entry name" value="AMP-bd_C_sf"/>
</dbReference>
<keyword evidence="6" id="KW-1185">Reference proteome</keyword>
<organism evidence="5 6">
    <name type="scientific">Pontivivens nitratireducens</name>
    <dbReference type="NCBI Taxonomy" id="2758038"/>
    <lineage>
        <taxon>Bacteria</taxon>
        <taxon>Pseudomonadati</taxon>
        <taxon>Pseudomonadota</taxon>
        <taxon>Alphaproteobacteria</taxon>
        <taxon>Rhodobacterales</taxon>
        <taxon>Paracoccaceae</taxon>
        <taxon>Pontivivens</taxon>
    </lineage>
</organism>
<dbReference type="InterPro" id="IPR042099">
    <property type="entry name" value="ANL_N_sf"/>
</dbReference>
<feature type="domain" description="AMP-binding enzyme C-terminal" evidence="4">
    <location>
        <begin position="413"/>
        <end position="484"/>
    </location>
</feature>
<dbReference type="EMBL" id="CP049811">
    <property type="protein sequence ID" value="QIK41153.1"/>
    <property type="molecule type" value="Genomic_DNA"/>
</dbReference>
<dbReference type="GO" id="GO:0044550">
    <property type="term" value="P:secondary metabolite biosynthetic process"/>
    <property type="evidence" value="ECO:0007669"/>
    <property type="project" value="TreeGrafter"/>
</dbReference>
<evidence type="ECO:0000259" key="3">
    <source>
        <dbReference type="Pfam" id="PF00501"/>
    </source>
</evidence>
<keyword evidence="1 5" id="KW-0436">Ligase</keyword>
<evidence type="ECO:0000256" key="2">
    <source>
        <dbReference type="SAM" id="MobiDB-lite"/>
    </source>
</evidence>
<evidence type="ECO:0000256" key="1">
    <source>
        <dbReference type="ARBA" id="ARBA00022598"/>
    </source>
</evidence>
<feature type="domain" description="AMP-dependent synthetase/ligase" evidence="3">
    <location>
        <begin position="26"/>
        <end position="369"/>
    </location>
</feature>
<proteinExistence type="predicted"/>
<dbReference type="InterPro" id="IPR025110">
    <property type="entry name" value="AMP-bd_C"/>
</dbReference>
<reference evidence="5 6" key="1">
    <citation type="submission" date="2020-03" db="EMBL/GenBank/DDBJ databases">
        <title>Complete genome sequence of Monaibacterium sp. ALG8 with diverse plasmids.</title>
        <authorList>
            <person name="Sun C."/>
        </authorList>
    </citation>
    <scope>NUCLEOTIDE SEQUENCE [LARGE SCALE GENOMIC DNA]</scope>
    <source>
        <strain evidence="5 6">ALG8</strain>
    </source>
</reference>
<dbReference type="Gene3D" id="3.30.300.30">
    <property type="match status" value="1"/>
</dbReference>
<accession>A0A6G7VM29</accession>